<name>A0A1H3T9L3_9RHOB</name>
<evidence type="ECO:0000313" key="3">
    <source>
        <dbReference type="Proteomes" id="UP000198914"/>
    </source>
</evidence>
<evidence type="ECO:0000256" key="1">
    <source>
        <dbReference type="SAM" id="MobiDB-lite"/>
    </source>
</evidence>
<feature type="non-terminal residue" evidence="2">
    <location>
        <position position="1"/>
    </location>
</feature>
<evidence type="ECO:0000313" key="2">
    <source>
        <dbReference type="EMBL" id="SDZ46780.1"/>
    </source>
</evidence>
<feature type="region of interest" description="Disordered" evidence="1">
    <location>
        <begin position="1"/>
        <end position="26"/>
    </location>
</feature>
<protein>
    <submittedName>
        <fullName evidence="2">Uncharacterized protein</fullName>
    </submittedName>
</protein>
<keyword evidence="3" id="KW-1185">Reference proteome</keyword>
<reference evidence="3" key="1">
    <citation type="submission" date="2016-10" db="EMBL/GenBank/DDBJ databases">
        <authorList>
            <person name="Varghese N."/>
            <person name="Submissions S."/>
        </authorList>
    </citation>
    <scope>NUCLEOTIDE SEQUENCE [LARGE SCALE GENOMIC DNA]</scope>
    <source>
        <strain evidence="3">DSM 100420</strain>
    </source>
</reference>
<dbReference type="Proteomes" id="UP000198914">
    <property type="component" value="Unassembled WGS sequence"/>
</dbReference>
<proteinExistence type="predicted"/>
<dbReference type="EMBL" id="FNPX01000015">
    <property type="protein sequence ID" value="SDZ46780.1"/>
    <property type="molecule type" value="Genomic_DNA"/>
</dbReference>
<feature type="compositionally biased region" description="Polar residues" evidence="1">
    <location>
        <begin position="1"/>
        <end position="16"/>
    </location>
</feature>
<dbReference type="RefSeq" id="WP_211605519.1">
    <property type="nucleotide sequence ID" value="NZ_FNPX01000015.1"/>
</dbReference>
<dbReference type="AlphaFoldDB" id="A0A1H3T9L3"/>
<sequence>TAKPSHNPNNKMSQTLPWIGQPTGPKSLTTDSTALAAISLNLGPRPAAPLTIDVTAEGARLIVRRAASISEIAAVLRRRALSST</sequence>
<accession>A0A1H3T9L3</accession>
<organism evidence="2 3">
    <name type="scientific">Jannaschia faecimaris</name>
    <dbReference type="NCBI Taxonomy" id="1244108"/>
    <lineage>
        <taxon>Bacteria</taxon>
        <taxon>Pseudomonadati</taxon>
        <taxon>Pseudomonadota</taxon>
        <taxon>Alphaproteobacteria</taxon>
        <taxon>Rhodobacterales</taxon>
        <taxon>Roseobacteraceae</taxon>
        <taxon>Jannaschia</taxon>
    </lineage>
</organism>
<gene>
    <name evidence="2" type="ORF">SAMN05444004_11596</name>
</gene>